<dbReference type="STRING" id="993615.L2GNL2"/>
<dbReference type="Pfam" id="PF08265">
    <property type="entry name" value="YL1_C"/>
    <property type="match status" value="1"/>
</dbReference>
<dbReference type="InterPro" id="IPR013272">
    <property type="entry name" value="Vps72/YL1_C"/>
</dbReference>
<comment type="subcellular location">
    <subcellularLocation>
        <location evidence="1">Nucleus</location>
    </subcellularLocation>
</comment>
<proteinExistence type="predicted"/>
<keyword evidence="2" id="KW-0805">Transcription regulation</keyword>
<name>L2GNL2_VITCO</name>
<dbReference type="Proteomes" id="UP000011082">
    <property type="component" value="Unassembled WGS sequence"/>
</dbReference>
<evidence type="ECO:0000256" key="3">
    <source>
        <dbReference type="ARBA" id="ARBA00023163"/>
    </source>
</evidence>
<dbReference type="GO" id="GO:0031011">
    <property type="term" value="C:Ino80 complex"/>
    <property type="evidence" value="ECO:0007669"/>
    <property type="project" value="InterPro"/>
</dbReference>
<sequence length="104" mass="12128">MAGLSKYKLSTRLTSQIKYKSMKQMYKSLAASFHPYLSLPRFSVKPGRKLCDFTGLPALYTDPRTSLRFYDLSVYKYMQNLPAEISEKYYHNKTYGSGLLNYKK</sequence>
<gene>
    <name evidence="6" type="ORF">VICG_00582</name>
</gene>
<keyword evidence="4" id="KW-0539">Nucleus</keyword>
<dbReference type="AlphaFoldDB" id="L2GNL2"/>
<reference evidence="7" key="1">
    <citation type="submission" date="2011-05" db="EMBL/GenBank/DDBJ databases">
        <title>The genome sequence of Vittaforma corneae strain ATCC 50505.</title>
        <authorList>
            <consortium name="The Broad Institute Genome Sequencing Platform"/>
            <person name="Cuomo C."/>
            <person name="Didier E."/>
            <person name="Bowers L."/>
            <person name="Young S.K."/>
            <person name="Zeng Q."/>
            <person name="Gargeya S."/>
            <person name="Fitzgerald M."/>
            <person name="Haas B."/>
            <person name="Abouelleil A."/>
            <person name="Alvarado L."/>
            <person name="Arachchi H.M."/>
            <person name="Berlin A."/>
            <person name="Chapman S.B."/>
            <person name="Gearin G."/>
            <person name="Goldberg J."/>
            <person name="Griggs A."/>
            <person name="Gujja S."/>
            <person name="Hansen M."/>
            <person name="Heiman D."/>
            <person name="Howarth C."/>
            <person name="Larimer J."/>
            <person name="Lui A."/>
            <person name="MacDonald P.J.P."/>
            <person name="McCowen C."/>
            <person name="Montmayeur A."/>
            <person name="Murphy C."/>
            <person name="Neiman D."/>
            <person name="Pearson M."/>
            <person name="Priest M."/>
            <person name="Roberts A."/>
            <person name="Saif S."/>
            <person name="Shea T."/>
            <person name="Sisk P."/>
            <person name="Stolte C."/>
            <person name="Sykes S."/>
            <person name="Wortman J."/>
            <person name="Nusbaum C."/>
            <person name="Birren B."/>
        </authorList>
    </citation>
    <scope>NUCLEOTIDE SEQUENCE [LARGE SCALE GENOMIC DNA]</scope>
    <source>
        <strain evidence="7">ATCC 50505</strain>
    </source>
</reference>
<dbReference type="PANTHER" id="PTHR31200:SF1">
    <property type="entry name" value="INO80 COMPLEX SUBUNIT C"/>
    <property type="match status" value="1"/>
</dbReference>
<keyword evidence="7" id="KW-1185">Reference proteome</keyword>
<accession>L2GNL2</accession>
<dbReference type="InParanoid" id="L2GNL2"/>
<dbReference type="GO" id="GO:0006338">
    <property type="term" value="P:chromatin remodeling"/>
    <property type="evidence" value="ECO:0007669"/>
    <property type="project" value="InterPro"/>
</dbReference>
<dbReference type="RefSeq" id="XP_007604034.1">
    <property type="nucleotide sequence ID" value="XM_007603972.1"/>
</dbReference>
<evidence type="ECO:0000313" key="6">
    <source>
        <dbReference type="EMBL" id="ELA42483.1"/>
    </source>
</evidence>
<dbReference type="PANTHER" id="PTHR31200">
    <property type="entry name" value="INO80 COMPLEX SUBUNIT C"/>
    <property type="match status" value="1"/>
</dbReference>
<protein>
    <recommendedName>
        <fullName evidence="5">Vps72/YL1 C-terminal domain-containing protein</fullName>
    </recommendedName>
</protein>
<dbReference type="HOGENOM" id="CLU_071116_4_0_1"/>
<evidence type="ECO:0000259" key="5">
    <source>
        <dbReference type="SMART" id="SM00993"/>
    </source>
</evidence>
<evidence type="ECO:0000256" key="2">
    <source>
        <dbReference type="ARBA" id="ARBA00023015"/>
    </source>
</evidence>
<dbReference type="InterPro" id="IPR029525">
    <property type="entry name" value="INO80C/Ies6"/>
</dbReference>
<feature type="domain" description="Vps72/YL1 C-terminal" evidence="5">
    <location>
        <begin position="49"/>
        <end position="78"/>
    </location>
</feature>
<dbReference type="VEuPathDB" id="MicrosporidiaDB:VICG_00582"/>
<organism evidence="6 7">
    <name type="scientific">Vittaforma corneae (strain ATCC 50505)</name>
    <name type="common">Microsporidian parasite</name>
    <name type="synonym">Nosema corneum</name>
    <dbReference type="NCBI Taxonomy" id="993615"/>
    <lineage>
        <taxon>Eukaryota</taxon>
        <taxon>Fungi</taxon>
        <taxon>Fungi incertae sedis</taxon>
        <taxon>Microsporidia</taxon>
        <taxon>Nosematidae</taxon>
        <taxon>Vittaforma</taxon>
    </lineage>
</organism>
<evidence type="ECO:0000313" key="7">
    <source>
        <dbReference type="Proteomes" id="UP000011082"/>
    </source>
</evidence>
<dbReference type="SMART" id="SM00993">
    <property type="entry name" value="YL1_C"/>
    <property type="match status" value="1"/>
</dbReference>
<evidence type="ECO:0000256" key="1">
    <source>
        <dbReference type="ARBA" id="ARBA00004123"/>
    </source>
</evidence>
<evidence type="ECO:0000256" key="4">
    <source>
        <dbReference type="ARBA" id="ARBA00023242"/>
    </source>
</evidence>
<keyword evidence="3" id="KW-0804">Transcription</keyword>
<dbReference type="EMBL" id="JH370132">
    <property type="protein sequence ID" value="ELA42483.1"/>
    <property type="molecule type" value="Genomic_DNA"/>
</dbReference>
<dbReference type="GeneID" id="19881299"/>
<dbReference type="OrthoDB" id="49520at2759"/>